<keyword evidence="8 9" id="KW-0539">Nucleus</keyword>
<evidence type="ECO:0000256" key="2">
    <source>
        <dbReference type="ARBA" id="ARBA00006569"/>
    </source>
</evidence>
<evidence type="ECO:0000256" key="6">
    <source>
        <dbReference type="ARBA" id="ARBA00023159"/>
    </source>
</evidence>
<evidence type="ECO:0000256" key="7">
    <source>
        <dbReference type="ARBA" id="ARBA00023163"/>
    </source>
</evidence>
<dbReference type="GO" id="GO:0000785">
    <property type="term" value="C:chromatin"/>
    <property type="evidence" value="ECO:0007669"/>
    <property type="project" value="TreeGrafter"/>
</dbReference>
<evidence type="ECO:0000256" key="8">
    <source>
        <dbReference type="ARBA" id="ARBA00023242"/>
    </source>
</evidence>
<keyword evidence="7" id="KW-0804">Transcription</keyword>
<dbReference type="InterPro" id="IPR027397">
    <property type="entry name" value="Catenin-bd_sf"/>
</dbReference>
<dbReference type="PANTHER" id="PTHR10373:SF38">
    <property type="entry name" value="PROTEIN PANGOLIN, ISOFORM J"/>
    <property type="match status" value="1"/>
</dbReference>
<feature type="DNA-binding region" description="HMG box" evidence="9">
    <location>
        <begin position="237"/>
        <end position="305"/>
    </location>
</feature>
<reference evidence="12" key="1">
    <citation type="journal article" date="2014" name="Curr. Biol.">
        <title>Whole-body acoel regeneration is controlled by wnt and bmp-admp signaling.</title>
        <authorList>
            <person name="Srivastava M."/>
            <person name="Mazza-Curll K.L."/>
            <person name="van Wolfswinkel J.C."/>
            <person name="Reddien P.W."/>
        </authorList>
    </citation>
    <scope>NUCLEOTIDE SEQUENCE</scope>
</reference>
<proteinExistence type="evidence at transcript level"/>
<keyword evidence="6" id="KW-0010">Activator</keyword>
<dbReference type="InterPro" id="IPR024940">
    <property type="entry name" value="TCF/LEF"/>
</dbReference>
<dbReference type="Gene3D" id="1.10.30.10">
    <property type="entry name" value="High mobility group box domain"/>
    <property type="match status" value="1"/>
</dbReference>
<dbReference type="Pfam" id="PF00505">
    <property type="entry name" value="HMG_box"/>
    <property type="match status" value="1"/>
</dbReference>
<keyword evidence="3" id="KW-0879">Wnt signaling pathway</keyword>
<dbReference type="GO" id="GO:1990907">
    <property type="term" value="C:beta-catenin-TCF complex"/>
    <property type="evidence" value="ECO:0007669"/>
    <property type="project" value="TreeGrafter"/>
</dbReference>
<evidence type="ECO:0000256" key="10">
    <source>
        <dbReference type="SAM" id="MobiDB-lite"/>
    </source>
</evidence>
<evidence type="ECO:0000256" key="5">
    <source>
        <dbReference type="ARBA" id="ARBA00023125"/>
    </source>
</evidence>
<dbReference type="InterPro" id="IPR036910">
    <property type="entry name" value="HMG_box_dom_sf"/>
</dbReference>
<feature type="region of interest" description="Disordered" evidence="10">
    <location>
        <begin position="203"/>
        <end position="226"/>
    </location>
</feature>
<dbReference type="PROSITE" id="PS50118">
    <property type="entry name" value="HMG_BOX_2"/>
    <property type="match status" value="1"/>
</dbReference>
<feature type="region of interest" description="Disordered" evidence="10">
    <location>
        <begin position="307"/>
        <end position="330"/>
    </location>
</feature>
<dbReference type="EMBL" id="KJ658725">
    <property type="protein sequence ID" value="AID23647.1"/>
    <property type="molecule type" value="mRNA"/>
</dbReference>
<evidence type="ECO:0000256" key="3">
    <source>
        <dbReference type="ARBA" id="ARBA00022687"/>
    </source>
</evidence>
<feature type="compositionally biased region" description="Low complexity" evidence="10">
    <location>
        <begin position="380"/>
        <end position="409"/>
    </location>
</feature>
<dbReference type="FunFam" id="1.10.30.10:FF:000001">
    <property type="entry name" value="transcription factor 7 isoform X2"/>
    <property type="match status" value="1"/>
</dbReference>
<dbReference type="PANTHER" id="PTHR10373">
    <property type="entry name" value="TRANSCRIPTION FACTOR 7 FAMILY MEMBER"/>
    <property type="match status" value="1"/>
</dbReference>
<dbReference type="GO" id="GO:0000978">
    <property type="term" value="F:RNA polymerase II cis-regulatory region sequence-specific DNA binding"/>
    <property type="evidence" value="ECO:0007669"/>
    <property type="project" value="TreeGrafter"/>
</dbReference>
<dbReference type="CDD" id="cd21996">
    <property type="entry name" value="HMG-box_TCF7-like"/>
    <property type="match status" value="1"/>
</dbReference>
<dbReference type="GO" id="GO:0000981">
    <property type="term" value="F:DNA-binding transcription factor activity, RNA polymerase II-specific"/>
    <property type="evidence" value="ECO:0007669"/>
    <property type="project" value="TreeGrafter"/>
</dbReference>
<dbReference type="GO" id="GO:0060070">
    <property type="term" value="P:canonical Wnt signaling pathway"/>
    <property type="evidence" value="ECO:0007669"/>
    <property type="project" value="TreeGrafter"/>
</dbReference>
<evidence type="ECO:0000256" key="9">
    <source>
        <dbReference type="PROSITE-ProRule" id="PRU00267"/>
    </source>
</evidence>
<dbReference type="SMART" id="SM01366">
    <property type="entry name" value="c-clamp"/>
    <property type="match status" value="1"/>
</dbReference>
<feature type="compositionally biased region" description="Low complexity" evidence="10">
    <location>
        <begin position="209"/>
        <end position="223"/>
    </location>
</feature>
<feature type="region of interest" description="Disordered" evidence="10">
    <location>
        <begin position="365"/>
        <end position="437"/>
    </location>
</feature>
<keyword evidence="4" id="KW-0805">Transcription regulation</keyword>
<keyword evidence="5 9" id="KW-0238">DNA-binding</keyword>
<feature type="domain" description="HMG box" evidence="11">
    <location>
        <begin position="237"/>
        <end position="305"/>
    </location>
</feature>
<sequence length="529" mass="59164">MTQINTTVNVDDEEELGASDEVITYKDEGENAENSNGNVSNEINDLKNTLITESEGTETVPNVSAEKLDGFSKRQAAKQDGLKQESSYFPYLFPYHNLTKIPHFPPTIGLNMYGLQHDPVLQEMDKGGALPRPPTLDRPLYSPGLLSPSHLFPSFDIPSWKNPPISLAAVQLSPYSLAMRTSQINSALLSPAPSSLLTRPHTVSSLATSSNQSVSSISSLGSSPDYQKNGDVRKPYVKKPLNAFMLFMRENREKVIQESTLKESAAINQILGRKWHQLERSEQEKYYEMARKERQVHMSRFPDWTARDNYANGKKKKRKRVANKETFDSDANVSKKCRARFGMDQQNNWCKHCRRKKKCIMFREPGDEDEEESSPEEHIPSPQQQQLQQQLQQHQQQHTASVSVAPPAVEAMETSTAQPAEVHPQQPPPPPAPVDLSMESKSLSTIDRSCLVSRPSTFTPPTFPFPNFQHHGFNPLQFVPSLPPPPTGLFSSLPSLSMSSIAGFDYKNLPRSPAPPPRSPPQNQSLKVA</sequence>
<dbReference type="InterPro" id="IPR009071">
    <property type="entry name" value="HMG_box_dom"/>
</dbReference>
<organism evidence="12">
    <name type="scientific">Hofstenia miamia</name>
    <name type="common">Three-banded panther worm</name>
    <dbReference type="NCBI Taxonomy" id="442651"/>
    <lineage>
        <taxon>Eukaryota</taxon>
        <taxon>Metazoa</taxon>
        <taxon>Xenacoelomorpha</taxon>
        <taxon>Acoelomorpha</taxon>
        <taxon>Acoela</taxon>
        <taxon>Hofsteniidae</taxon>
        <taxon>Hofstenia</taxon>
    </lineage>
</organism>
<dbReference type="SMART" id="SM00398">
    <property type="entry name" value="HMG"/>
    <property type="match status" value="1"/>
</dbReference>
<dbReference type="SUPFAM" id="SSF47095">
    <property type="entry name" value="HMG-box"/>
    <property type="match status" value="1"/>
</dbReference>
<dbReference type="Pfam" id="PF08347">
    <property type="entry name" value="CTNNB1_binding"/>
    <property type="match status" value="1"/>
</dbReference>
<comment type="similarity">
    <text evidence="2">Belongs to the TCF/LEF family.</text>
</comment>
<evidence type="ECO:0000259" key="11">
    <source>
        <dbReference type="PROSITE" id="PS50118"/>
    </source>
</evidence>
<evidence type="ECO:0000256" key="1">
    <source>
        <dbReference type="ARBA" id="ARBA00004123"/>
    </source>
</evidence>
<accession>A0A068CRM2</accession>
<feature type="region of interest" description="Disordered" evidence="10">
    <location>
        <begin position="504"/>
        <end position="529"/>
    </location>
</feature>
<dbReference type="AlphaFoldDB" id="A0A068CRM2"/>
<evidence type="ECO:0000256" key="4">
    <source>
        <dbReference type="ARBA" id="ARBA00023015"/>
    </source>
</evidence>
<dbReference type="Gene3D" id="4.10.900.10">
    <property type="entry name" value="TCF3-CBD (Catenin binding domain)"/>
    <property type="match status" value="1"/>
</dbReference>
<protein>
    <submittedName>
        <fullName evidence="12">Tcf-3</fullName>
    </submittedName>
</protein>
<evidence type="ECO:0000313" key="12">
    <source>
        <dbReference type="EMBL" id="AID23647.1"/>
    </source>
</evidence>
<dbReference type="InterPro" id="IPR013558">
    <property type="entry name" value="CTNNB1-bd_N"/>
</dbReference>
<comment type="subcellular location">
    <subcellularLocation>
        <location evidence="1">Nucleus</location>
    </subcellularLocation>
</comment>
<name>A0A068CRM2_HOFMI</name>